<evidence type="ECO:0000313" key="1">
    <source>
        <dbReference type="EMBL" id="CCH87922.1"/>
    </source>
</evidence>
<proteinExistence type="predicted"/>
<dbReference type="OMA" id="HEVGHQG"/>
<sequence>MDVVGEDGTRWATGLIDQEALALLTRLGQHRPFVLTETMVLAAALPYSAHRRIERFLHESRTTLRDEVEGFLRWLHGPGRHVPPAEQQRRFVAIRIHFNDVLSQVDLFAEVITQRSESGTGVWLSGLDRLAAEALELPGSWFDPPPVVCYLTRGPGAAIRRARTRLPGGRPNPVAIVRVPRERMVGHGIASSLVHEVGHQGAALLGLVESLRAEIRERGRRDRSATPWASWERTVSECVADFWSVGKLGIASTLGLLAVVSLPRFFVFRPPGEDPHPMPYVRVLLSASVGDTLYPHPQWAALADAWRACYPMRDLPVERRREIDRLEESLPAMAELMASHRSAALRGRRLADLMPVGERRPEQLIALHTSWGDDVGVLARQSPTLVFAVLGQARATGRIDPVHESRVLSDVLTAWAVRGSLDVLERDALPTPSPRP</sequence>
<dbReference type="OrthoDB" id="569152at2"/>
<evidence type="ECO:0000313" key="2">
    <source>
        <dbReference type="Proteomes" id="UP000006461"/>
    </source>
</evidence>
<dbReference type="HOGENOM" id="CLU_606603_0_0_11"/>
<keyword evidence="2" id="KW-1185">Reference proteome</keyword>
<accession>I4EX09</accession>
<dbReference type="PATRIC" id="fig|477641.3.peg.2371"/>
<reference evidence="1 2" key="1">
    <citation type="journal article" date="2012" name="J. Bacteriol.">
        <title>Genome Sequence of Radiation-Resistant Modestobacter marinus Strain BC501, a Representative Actinobacterium That Thrives on Calcareous Stone Surfaces.</title>
        <authorList>
            <person name="Normand P."/>
            <person name="Gury J."/>
            <person name="Pujic P."/>
            <person name="Chouaia B."/>
            <person name="Crotti E."/>
            <person name="Brusetti L."/>
            <person name="Daffonchio D."/>
            <person name="Vacherie B."/>
            <person name="Barbe V."/>
            <person name="Medigue C."/>
            <person name="Calteau A."/>
            <person name="Ghodhbane-Gtari F."/>
            <person name="Essoussi I."/>
            <person name="Nouioui I."/>
            <person name="Abbassi-Ghozzi I."/>
            <person name="Gtari M."/>
        </authorList>
    </citation>
    <scope>NUCLEOTIDE SEQUENCE [LARGE SCALE GENOMIC DNA]</scope>
    <source>
        <strain evidence="2">BC 501</strain>
    </source>
</reference>
<gene>
    <name evidence="1" type="ordered locus">MODMU_2493</name>
</gene>
<name>I4EX09_MODI5</name>
<dbReference type="AlphaFoldDB" id="I4EX09"/>
<protein>
    <submittedName>
        <fullName evidence="1">Uncharacterized protein</fullName>
    </submittedName>
</protein>
<dbReference type="KEGG" id="mmar:MODMU_2493"/>
<dbReference type="STRING" id="477641.MODMU_2493"/>
<dbReference type="Proteomes" id="UP000006461">
    <property type="component" value="Chromosome"/>
</dbReference>
<dbReference type="eggNOG" id="ENOG502Z9CC">
    <property type="taxonomic scope" value="Bacteria"/>
</dbReference>
<dbReference type="EMBL" id="FO203431">
    <property type="protein sequence ID" value="CCH87922.1"/>
    <property type="molecule type" value="Genomic_DNA"/>
</dbReference>
<organism evidence="1 2">
    <name type="scientific">Modestobacter italicus (strain DSM 44449 / CECT 9708 / BC 501)</name>
    <dbReference type="NCBI Taxonomy" id="2732864"/>
    <lineage>
        <taxon>Bacteria</taxon>
        <taxon>Bacillati</taxon>
        <taxon>Actinomycetota</taxon>
        <taxon>Actinomycetes</taxon>
        <taxon>Geodermatophilales</taxon>
        <taxon>Geodermatophilaceae</taxon>
        <taxon>Modestobacter</taxon>
    </lineage>
</organism>